<evidence type="ECO:0000256" key="6">
    <source>
        <dbReference type="ARBA" id="ARBA00038440"/>
    </source>
</evidence>
<dbReference type="EC" id="2.1.2.2" evidence="8"/>
<reference evidence="10 11" key="1">
    <citation type="journal article" date="2006" name="Genome Res.">
        <title>Skewed genomic variability in strains of the toxigenic bacterial pathogen, Clostridium perfringens.</title>
        <authorList>
            <person name="Myers G.S."/>
            <person name="Rasko D.A."/>
            <person name="Cheung J.K."/>
            <person name="Ravel J."/>
            <person name="Seshadri R."/>
            <person name="Deboy R.T."/>
            <person name="Ren Q."/>
            <person name="Varga J."/>
            <person name="Awad M.M."/>
            <person name="Brinkac L.M."/>
            <person name="Daugherty S.C."/>
            <person name="Haft D.H."/>
            <person name="Dodson R.J."/>
            <person name="Madupu R."/>
            <person name="Nelson W.C."/>
            <person name="Rosovitz M.J."/>
            <person name="Sullivan S.A."/>
            <person name="Khouri H."/>
            <person name="Dimitrov G.I."/>
            <person name="Watkins K.L."/>
            <person name="Mulligan S."/>
            <person name="Benton J."/>
            <person name="Radune D."/>
            <person name="Fisher D.J."/>
            <person name="Atkins H.S."/>
            <person name="Hiscox T."/>
            <person name="Jost B.H."/>
            <person name="Billington S.J."/>
            <person name="Songer J.G."/>
            <person name="McClane B.A."/>
            <person name="Titball R.W."/>
            <person name="Rood J.I."/>
            <person name="Melville S.B."/>
            <person name="Paulsen I.T."/>
        </authorList>
    </citation>
    <scope>NUCLEOTIDE SEQUENCE [LARGE SCALE GENOMIC DNA]</scope>
    <source>
        <strain evidence="11">ATCC 13124 / DSM 756 / JCM 1290 / NCIMB 6125 / NCTC 8237 / S 107 / Type A</strain>
    </source>
</reference>
<dbReference type="GO" id="GO:0006189">
    <property type="term" value="P:'de novo' IMP biosynthetic process"/>
    <property type="evidence" value="ECO:0007669"/>
    <property type="project" value="UniProtKB-UniRule"/>
</dbReference>
<evidence type="ECO:0000313" key="10">
    <source>
        <dbReference type="EMBL" id="ABG82285.1"/>
    </source>
</evidence>
<dbReference type="PRINTS" id="PR01575">
    <property type="entry name" value="FFH4HYDRLASE"/>
</dbReference>
<feature type="domain" description="Formyl transferase N-terminal" evidence="9">
    <location>
        <begin position="3"/>
        <end position="184"/>
    </location>
</feature>
<dbReference type="GO" id="GO:0004644">
    <property type="term" value="F:phosphoribosylglycinamide formyltransferase activity"/>
    <property type="evidence" value="ECO:0007669"/>
    <property type="project" value="UniProtKB-UniRule"/>
</dbReference>
<evidence type="ECO:0000256" key="3">
    <source>
        <dbReference type="ARBA" id="ARBA00022679"/>
    </source>
</evidence>
<dbReference type="SUPFAM" id="SSF53328">
    <property type="entry name" value="Formyltransferase"/>
    <property type="match status" value="1"/>
</dbReference>
<evidence type="ECO:0000259" key="9">
    <source>
        <dbReference type="Pfam" id="PF00551"/>
    </source>
</evidence>
<comment type="similarity">
    <text evidence="6 8">Belongs to the GART family.</text>
</comment>
<comment type="caution">
    <text evidence="8">Lacks conserved residue(s) required for the propagation of feature annotation.</text>
</comment>
<name>A0A0H2YNA3_CLOP1</name>
<dbReference type="KEGG" id="cpf:CPF_0676"/>
<dbReference type="HOGENOM" id="CLU_038395_1_3_9"/>
<keyword evidence="5" id="KW-0378">Hydrolase</keyword>
<keyword evidence="2" id="KW-0554">One-carbon metabolism</keyword>
<evidence type="ECO:0000256" key="1">
    <source>
        <dbReference type="ARBA" id="ARBA00005054"/>
    </source>
</evidence>
<dbReference type="GO" id="GO:0006730">
    <property type="term" value="P:one-carbon metabolic process"/>
    <property type="evidence" value="ECO:0007669"/>
    <property type="project" value="UniProtKB-KW"/>
</dbReference>
<keyword evidence="4 8" id="KW-0658">Purine biosynthesis</keyword>
<dbReference type="GO" id="GO:0008864">
    <property type="term" value="F:formyltetrahydrofolate deformylase activity"/>
    <property type="evidence" value="ECO:0007669"/>
    <property type="project" value="InterPro"/>
</dbReference>
<evidence type="ECO:0000256" key="7">
    <source>
        <dbReference type="ARBA" id="ARBA00047664"/>
    </source>
</evidence>
<dbReference type="RefSeq" id="WP_003468450.1">
    <property type="nucleotide sequence ID" value="NC_008261.1"/>
</dbReference>
<dbReference type="Proteomes" id="UP000001823">
    <property type="component" value="Chromosome"/>
</dbReference>
<feature type="binding site" evidence="8">
    <location>
        <begin position="12"/>
        <end position="14"/>
    </location>
    <ligand>
        <name>N(1)-(5-phospho-beta-D-ribosyl)glycinamide</name>
        <dbReference type="ChEBI" id="CHEBI:143788"/>
    </ligand>
</feature>
<dbReference type="PANTHER" id="PTHR43369">
    <property type="entry name" value="PHOSPHORIBOSYLGLYCINAMIDE FORMYLTRANSFERASE"/>
    <property type="match status" value="1"/>
</dbReference>
<keyword evidence="3 8" id="KW-0808">Transferase</keyword>
<dbReference type="HAMAP" id="MF_01930">
    <property type="entry name" value="PurN"/>
    <property type="match status" value="1"/>
</dbReference>
<dbReference type="PROSITE" id="PS00373">
    <property type="entry name" value="GART"/>
    <property type="match status" value="1"/>
</dbReference>
<comment type="function">
    <text evidence="8">Catalyzes the transfer of a formyl group from 10-formyltetrahydrofolate to 5-phospho-ribosyl-glycinamide (GAR), producing 5-phospho-ribosyl-N-formylglycinamide (FGAR) and tetrahydrofolate.</text>
</comment>
<dbReference type="Gene3D" id="3.40.50.170">
    <property type="entry name" value="Formyl transferase, N-terminal domain"/>
    <property type="match status" value="1"/>
</dbReference>
<feature type="site" description="Raises pKa of active site His" evidence="8">
    <location>
        <position position="148"/>
    </location>
</feature>
<organism evidence="10 11">
    <name type="scientific">Clostridium perfringens (strain ATCC 13124 / DSM 756 / JCM 1290 / NCIMB 6125 / NCTC 8237 / Type A)</name>
    <dbReference type="NCBI Taxonomy" id="195103"/>
    <lineage>
        <taxon>Bacteria</taxon>
        <taxon>Bacillati</taxon>
        <taxon>Bacillota</taxon>
        <taxon>Clostridia</taxon>
        <taxon>Eubacteriales</taxon>
        <taxon>Clostridiaceae</taxon>
        <taxon>Clostridium</taxon>
    </lineage>
</organism>
<sequence length="204" mass="22518">MYKIAVLASGSGSNLQSILDNIDNGNINGEVSLVIGSKEGIFALERAEKQGIKTSVVSKKEFEDKTSDEILRLAKENNIDLIVLAGYLSILKGKLLEEYGNRIINIHPSLIPSFCGNKMYGINVHKAAIEKGVKFSGCTVHFVNDEVDGGAIIAQEIVEVNFEDTPESLQKKVLEKEHILLPRIVKYLCEEKIEIHNGKVKILN</sequence>
<dbReference type="AlphaFoldDB" id="A0A0H2YNA3"/>
<gene>
    <name evidence="8 10" type="primary">purN</name>
    <name evidence="10" type="ordered locus">CPF_0676</name>
</gene>
<dbReference type="PaxDb" id="195103-CPF_0676"/>
<evidence type="ECO:0000256" key="2">
    <source>
        <dbReference type="ARBA" id="ARBA00022563"/>
    </source>
</evidence>
<dbReference type="GeneID" id="93002978"/>
<dbReference type="Pfam" id="PF00551">
    <property type="entry name" value="Formyl_trans_N"/>
    <property type="match status" value="1"/>
</dbReference>
<dbReference type="InterPro" id="IPR004607">
    <property type="entry name" value="GART"/>
</dbReference>
<feature type="binding site" evidence="8">
    <location>
        <position position="65"/>
    </location>
    <ligand>
        <name>(6R)-10-formyltetrahydrofolate</name>
        <dbReference type="ChEBI" id="CHEBI:195366"/>
    </ligand>
</feature>
<dbReference type="PANTHER" id="PTHR43369:SF2">
    <property type="entry name" value="PHOSPHORIBOSYLGLYCINAMIDE FORMYLTRANSFERASE"/>
    <property type="match status" value="1"/>
</dbReference>
<keyword evidence="11" id="KW-1185">Reference proteome</keyword>
<dbReference type="UniPathway" id="UPA00074">
    <property type="reaction ID" value="UER00126"/>
</dbReference>
<dbReference type="InterPro" id="IPR036477">
    <property type="entry name" value="Formyl_transf_N_sf"/>
</dbReference>
<protein>
    <recommendedName>
        <fullName evidence="8">Phosphoribosylglycinamide formyltransferase</fullName>
        <ecNumber evidence="8">2.1.2.2</ecNumber>
    </recommendedName>
    <alternativeName>
        <fullName evidence="8">5'-phosphoribosylglycinamide transformylase</fullName>
    </alternativeName>
    <alternativeName>
        <fullName evidence="8">GAR transformylase</fullName>
        <shortName evidence="8">GART</shortName>
    </alternativeName>
</protein>
<comment type="catalytic activity">
    <reaction evidence="7 8">
        <text>N(1)-(5-phospho-beta-D-ribosyl)glycinamide + (6R)-10-formyltetrahydrofolate = N(2)-formyl-N(1)-(5-phospho-beta-D-ribosyl)glycinamide + (6S)-5,6,7,8-tetrahydrofolate + H(+)</text>
        <dbReference type="Rhea" id="RHEA:15053"/>
        <dbReference type="ChEBI" id="CHEBI:15378"/>
        <dbReference type="ChEBI" id="CHEBI:57453"/>
        <dbReference type="ChEBI" id="CHEBI:143788"/>
        <dbReference type="ChEBI" id="CHEBI:147286"/>
        <dbReference type="ChEBI" id="CHEBI:195366"/>
        <dbReference type="EC" id="2.1.2.2"/>
    </reaction>
</comment>
<dbReference type="eggNOG" id="COG0299">
    <property type="taxonomic scope" value="Bacteria"/>
</dbReference>
<dbReference type="GO" id="GO:0005829">
    <property type="term" value="C:cytosol"/>
    <property type="evidence" value="ECO:0007669"/>
    <property type="project" value="TreeGrafter"/>
</dbReference>
<dbReference type="CDD" id="cd08645">
    <property type="entry name" value="FMT_core_GART"/>
    <property type="match status" value="1"/>
</dbReference>
<dbReference type="STRING" id="195103.CPF_0676"/>
<comment type="pathway">
    <text evidence="1 8">Purine metabolism; IMP biosynthesis via de novo pathway; N(2)-formyl-N(1)-(5-phospho-D-ribosyl)glycinamide from N(1)-(5-phospho-D-ribosyl)glycinamide (10-formyl THF route): step 1/1.</text>
</comment>
<feature type="binding site" evidence="8">
    <location>
        <position position="105"/>
    </location>
    <ligand>
        <name>(6R)-10-formyltetrahydrofolate</name>
        <dbReference type="ChEBI" id="CHEBI:195366"/>
    </ligand>
</feature>
<evidence type="ECO:0000256" key="5">
    <source>
        <dbReference type="ARBA" id="ARBA00022801"/>
    </source>
</evidence>
<dbReference type="NCBIfam" id="TIGR00639">
    <property type="entry name" value="PurN"/>
    <property type="match status" value="1"/>
</dbReference>
<evidence type="ECO:0000313" key="11">
    <source>
        <dbReference type="Proteomes" id="UP000001823"/>
    </source>
</evidence>
<proteinExistence type="inferred from homology"/>
<accession>A0A0H2YNA3</accession>
<dbReference type="InterPro" id="IPR002376">
    <property type="entry name" value="Formyl_transf_N"/>
</dbReference>
<evidence type="ECO:0000256" key="8">
    <source>
        <dbReference type="HAMAP-Rule" id="MF_01930"/>
    </source>
</evidence>
<feature type="active site" description="Proton donor" evidence="8">
    <location>
        <position position="107"/>
    </location>
</feature>
<dbReference type="InterPro" id="IPR001555">
    <property type="entry name" value="GART_AS"/>
</dbReference>
<dbReference type="InterPro" id="IPR004810">
    <property type="entry name" value="PurU"/>
</dbReference>
<evidence type="ECO:0000256" key="4">
    <source>
        <dbReference type="ARBA" id="ARBA00022755"/>
    </source>
</evidence>
<dbReference type="EMBL" id="CP000246">
    <property type="protein sequence ID" value="ABG82285.1"/>
    <property type="molecule type" value="Genomic_DNA"/>
</dbReference>